<keyword evidence="2" id="KW-1185">Reference proteome</keyword>
<protein>
    <submittedName>
        <fullName evidence="1">Uncharacterized protein</fullName>
    </submittedName>
</protein>
<name>A0ACC3T9F1_LIPKO</name>
<dbReference type="EMBL" id="MU971345">
    <property type="protein sequence ID" value="KAK9239527.1"/>
    <property type="molecule type" value="Genomic_DNA"/>
</dbReference>
<organism evidence="1 2">
    <name type="scientific">Lipomyces kononenkoae</name>
    <name type="common">Yeast</name>
    <dbReference type="NCBI Taxonomy" id="34357"/>
    <lineage>
        <taxon>Eukaryota</taxon>
        <taxon>Fungi</taxon>
        <taxon>Dikarya</taxon>
        <taxon>Ascomycota</taxon>
        <taxon>Saccharomycotina</taxon>
        <taxon>Lipomycetes</taxon>
        <taxon>Lipomycetales</taxon>
        <taxon>Lipomycetaceae</taxon>
        <taxon>Lipomyces</taxon>
    </lineage>
</organism>
<comment type="caution">
    <text evidence="1">The sequence shown here is derived from an EMBL/GenBank/DDBJ whole genome shotgun (WGS) entry which is preliminary data.</text>
</comment>
<evidence type="ECO:0000313" key="2">
    <source>
        <dbReference type="Proteomes" id="UP001433508"/>
    </source>
</evidence>
<proteinExistence type="predicted"/>
<evidence type="ECO:0000313" key="1">
    <source>
        <dbReference type="EMBL" id="KAK9239527.1"/>
    </source>
</evidence>
<dbReference type="Proteomes" id="UP001433508">
    <property type="component" value="Unassembled WGS sequence"/>
</dbReference>
<reference evidence="2" key="1">
    <citation type="journal article" date="2024" name="Front. Bioeng. Biotechnol.">
        <title>Genome-scale model development and genomic sequencing of the oleaginous clade Lipomyces.</title>
        <authorList>
            <person name="Czajka J.J."/>
            <person name="Han Y."/>
            <person name="Kim J."/>
            <person name="Mondo S.J."/>
            <person name="Hofstad B.A."/>
            <person name="Robles A."/>
            <person name="Haridas S."/>
            <person name="Riley R."/>
            <person name="LaButti K."/>
            <person name="Pangilinan J."/>
            <person name="Andreopoulos W."/>
            <person name="Lipzen A."/>
            <person name="Yan J."/>
            <person name="Wang M."/>
            <person name="Ng V."/>
            <person name="Grigoriev I.V."/>
            <person name="Spatafora J.W."/>
            <person name="Magnuson J.K."/>
            <person name="Baker S.E."/>
            <person name="Pomraning K.R."/>
        </authorList>
    </citation>
    <scope>NUCLEOTIDE SEQUENCE [LARGE SCALE GENOMIC DNA]</scope>
    <source>
        <strain evidence="2">CBS 7786</strain>
    </source>
</reference>
<gene>
    <name evidence="1" type="ORF">V1525DRAFT_397679</name>
</gene>
<sequence length="84" mass="9711">MLMNLKFNWLNKHINRKNVKSIRRAATVYGVPFSTLQERIRGTTRANGHILTTTEEETLVKWYIPLPIHSIDTLRGSIPREVAP</sequence>
<accession>A0ACC3T9F1</accession>